<dbReference type="InterPro" id="IPR005467">
    <property type="entry name" value="His_kinase_dom"/>
</dbReference>
<dbReference type="SUPFAM" id="SSF55874">
    <property type="entry name" value="ATPase domain of HSP90 chaperone/DNA topoisomerase II/histidine kinase"/>
    <property type="match status" value="1"/>
</dbReference>
<dbReference type="InterPro" id="IPR058619">
    <property type="entry name" value="PhoQ/CarS-like_HATPase"/>
</dbReference>
<keyword evidence="9 14" id="KW-0067">ATP-binding</keyword>
<name>A0ABY5GHS2_9GAMM</name>
<keyword evidence="10 12" id="KW-1133">Transmembrane helix</keyword>
<dbReference type="InterPro" id="IPR036890">
    <property type="entry name" value="HATPase_C_sf"/>
</dbReference>
<evidence type="ECO:0000256" key="5">
    <source>
        <dbReference type="ARBA" id="ARBA00022679"/>
    </source>
</evidence>
<evidence type="ECO:0000256" key="10">
    <source>
        <dbReference type="ARBA" id="ARBA00022989"/>
    </source>
</evidence>
<keyword evidence="8" id="KW-0418">Kinase</keyword>
<evidence type="ECO:0000256" key="2">
    <source>
        <dbReference type="ARBA" id="ARBA00004370"/>
    </source>
</evidence>
<dbReference type="Pfam" id="PF02518">
    <property type="entry name" value="HATPase_c"/>
    <property type="match status" value="1"/>
</dbReference>
<dbReference type="Proteomes" id="UP001057998">
    <property type="component" value="Chromosome 1"/>
</dbReference>
<feature type="transmembrane region" description="Helical" evidence="12">
    <location>
        <begin position="169"/>
        <end position="190"/>
    </location>
</feature>
<organism evidence="14 15">
    <name type="scientific">Photobacterium atrarenae</name>
    <dbReference type="NCBI Taxonomy" id="865757"/>
    <lineage>
        <taxon>Bacteria</taxon>
        <taxon>Pseudomonadati</taxon>
        <taxon>Pseudomonadota</taxon>
        <taxon>Gammaproteobacteria</taxon>
        <taxon>Vibrionales</taxon>
        <taxon>Vibrionaceae</taxon>
        <taxon>Photobacterium</taxon>
    </lineage>
</organism>
<dbReference type="PANTHER" id="PTHR45436">
    <property type="entry name" value="SENSOR HISTIDINE KINASE YKOH"/>
    <property type="match status" value="1"/>
</dbReference>
<evidence type="ECO:0000256" key="8">
    <source>
        <dbReference type="ARBA" id="ARBA00022777"/>
    </source>
</evidence>
<keyword evidence="6 12" id="KW-0812">Transmembrane</keyword>
<evidence type="ECO:0000313" key="15">
    <source>
        <dbReference type="Proteomes" id="UP001057998"/>
    </source>
</evidence>
<dbReference type="GO" id="GO:0005524">
    <property type="term" value="F:ATP binding"/>
    <property type="evidence" value="ECO:0007669"/>
    <property type="project" value="UniProtKB-KW"/>
</dbReference>
<comment type="catalytic activity">
    <reaction evidence="1">
        <text>ATP + protein L-histidine = ADP + protein N-phospho-L-histidine.</text>
        <dbReference type="EC" id="2.7.13.3"/>
    </reaction>
</comment>
<dbReference type="InterPro" id="IPR003594">
    <property type="entry name" value="HATPase_dom"/>
</dbReference>
<sequence>MKGLLQPRLRRRVLGTSVAIIVLITSALAGVINQLYSQSYMAAYSSELVAQMPMVVAQLNRAGLIKDVDKWIDSIDPSDTDYMSVVCDTRDHTIWLSDEAKEAELGNICQELPDNIPVPTLIETPKGESYIAYNMSRDREGGKTYQLVVLRTGDQYKSSLEKLHKRTTFYLGLFVLIAIAFLVAAFHWSFQPLRKLAAQLDQMTDAKRDKLDDDYPMELQDVTLALNRLIQISNDQKGRYRHAMDDLAHSLKTRLAAAHALLDDQNICRPDLNQRIMEQISQMDEQVQYQLKRAMMGQQGLQKDQTELKPAVDSFRNLLSKVYSDKQVTLTYGFEPGLKLPLNRNDLMELLGNLLENAYRFCISQVQINVACREDAFEIRIEDDGPGVCEAMREAIFQRGVRADQLNPGQGIGLSVCHEIVESYQGTIHVETAGIEGAAFVIRIPTQ</sequence>
<dbReference type="InterPro" id="IPR050428">
    <property type="entry name" value="TCS_sensor_his_kinase"/>
</dbReference>
<comment type="subcellular location">
    <subcellularLocation>
        <location evidence="2">Membrane</location>
    </subcellularLocation>
</comment>
<proteinExistence type="predicted"/>
<evidence type="ECO:0000256" key="4">
    <source>
        <dbReference type="ARBA" id="ARBA00022553"/>
    </source>
</evidence>
<evidence type="ECO:0000259" key="13">
    <source>
        <dbReference type="PROSITE" id="PS50109"/>
    </source>
</evidence>
<dbReference type="PRINTS" id="PR00344">
    <property type="entry name" value="BCTRLSENSOR"/>
</dbReference>
<evidence type="ECO:0000256" key="9">
    <source>
        <dbReference type="ARBA" id="ARBA00022840"/>
    </source>
</evidence>
<reference evidence="14" key="1">
    <citation type="submission" date="2022-07" db="EMBL/GenBank/DDBJ databases">
        <title>Genome sequencing of Photobacterium atrarenae GJH2-4.</title>
        <authorList>
            <person name="Park S.-J."/>
        </authorList>
    </citation>
    <scope>NUCLEOTIDE SEQUENCE</scope>
    <source>
        <strain evidence="14">GJH2-4</strain>
    </source>
</reference>
<evidence type="ECO:0000256" key="6">
    <source>
        <dbReference type="ARBA" id="ARBA00022692"/>
    </source>
</evidence>
<dbReference type="CDD" id="cd16954">
    <property type="entry name" value="HATPase_PhoQ-like"/>
    <property type="match status" value="1"/>
</dbReference>
<dbReference type="PROSITE" id="PS50109">
    <property type="entry name" value="HIS_KIN"/>
    <property type="match status" value="1"/>
</dbReference>
<evidence type="ECO:0000256" key="3">
    <source>
        <dbReference type="ARBA" id="ARBA00012438"/>
    </source>
</evidence>
<dbReference type="EMBL" id="CP101508">
    <property type="protein sequence ID" value="UTV28696.1"/>
    <property type="molecule type" value="Genomic_DNA"/>
</dbReference>
<evidence type="ECO:0000256" key="12">
    <source>
        <dbReference type="SAM" id="Phobius"/>
    </source>
</evidence>
<keyword evidence="4" id="KW-0597">Phosphoprotein</keyword>
<gene>
    <name evidence="14" type="ORF">NNL38_05465</name>
</gene>
<feature type="domain" description="Histidine kinase" evidence="13">
    <location>
        <begin position="246"/>
        <end position="447"/>
    </location>
</feature>
<dbReference type="SMART" id="SM00387">
    <property type="entry name" value="HATPase_c"/>
    <property type="match status" value="1"/>
</dbReference>
<evidence type="ECO:0000256" key="1">
    <source>
        <dbReference type="ARBA" id="ARBA00000085"/>
    </source>
</evidence>
<evidence type="ECO:0000256" key="7">
    <source>
        <dbReference type="ARBA" id="ARBA00022741"/>
    </source>
</evidence>
<accession>A0ABY5GHS2</accession>
<keyword evidence="15" id="KW-1185">Reference proteome</keyword>
<dbReference type="InterPro" id="IPR004358">
    <property type="entry name" value="Sig_transdc_His_kin-like_C"/>
</dbReference>
<protein>
    <recommendedName>
        <fullName evidence="3">histidine kinase</fullName>
        <ecNumber evidence="3">2.7.13.3</ecNumber>
    </recommendedName>
</protein>
<dbReference type="PANTHER" id="PTHR45436:SF4">
    <property type="entry name" value="SENSOR PROTEIN PHOQ"/>
    <property type="match status" value="1"/>
</dbReference>
<evidence type="ECO:0000313" key="14">
    <source>
        <dbReference type="EMBL" id="UTV28696.1"/>
    </source>
</evidence>
<dbReference type="Gene3D" id="3.30.565.10">
    <property type="entry name" value="Histidine kinase-like ATPase, C-terminal domain"/>
    <property type="match status" value="1"/>
</dbReference>
<keyword evidence="5" id="KW-0808">Transferase</keyword>
<dbReference type="RefSeq" id="WP_255390014.1">
    <property type="nucleotide sequence ID" value="NZ_CP101508.1"/>
</dbReference>
<evidence type="ECO:0000256" key="11">
    <source>
        <dbReference type="ARBA" id="ARBA00023136"/>
    </source>
</evidence>
<keyword evidence="11 12" id="KW-0472">Membrane</keyword>
<keyword evidence="7" id="KW-0547">Nucleotide-binding</keyword>
<dbReference type="EC" id="2.7.13.3" evidence="3"/>